<reference evidence="19" key="1">
    <citation type="submission" date="2018-12" db="EMBL/GenBank/DDBJ databases">
        <authorList>
            <person name="Yazar S."/>
        </authorList>
    </citation>
    <scope>NUCLEOTIDE SEQUENCE [LARGE SCALE GENOMIC DNA]</scope>
</reference>
<dbReference type="GO" id="GO:0005743">
    <property type="term" value="C:mitochondrial inner membrane"/>
    <property type="evidence" value="ECO:0007669"/>
    <property type="project" value="UniProtKB-SubCell"/>
</dbReference>
<name>A0A4X2KHR3_VOMUR</name>
<comment type="function">
    <text evidence="1">Accessory subunit of the mitochondrial membrane respiratory chain NADH dehydrogenase (Complex I), that is believed not to be involved in catalysis. Complex I functions in the transfer of electrons from NADH to the respiratory chain. The immediate electron acceptor for the enzyme is believed to be ubiquinone.</text>
</comment>
<evidence type="ECO:0000256" key="14">
    <source>
        <dbReference type="ARBA" id="ARBA00023136"/>
    </source>
</evidence>
<feature type="transmembrane region" description="Helical" evidence="17">
    <location>
        <begin position="25"/>
        <end position="45"/>
    </location>
</feature>
<dbReference type="Proteomes" id="UP000314987">
    <property type="component" value="Unassembled WGS sequence"/>
</dbReference>
<organism evidence="18 19">
    <name type="scientific">Vombatus ursinus</name>
    <name type="common">Common wombat</name>
    <dbReference type="NCBI Taxonomy" id="29139"/>
    <lineage>
        <taxon>Eukaryota</taxon>
        <taxon>Metazoa</taxon>
        <taxon>Chordata</taxon>
        <taxon>Craniata</taxon>
        <taxon>Vertebrata</taxon>
        <taxon>Euteleostomi</taxon>
        <taxon>Mammalia</taxon>
        <taxon>Metatheria</taxon>
        <taxon>Diprotodontia</taxon>
        <taxon>Vombatidae</taxon>
        <taxon>Vombatus</taxon>
    </lineage>
</organism>
<proteinExistence type="inferred from homology"/>
<sequence length="114" mass="13106">FFLKVTNTAVRLSWFLKGAWGKEPMLTMSFTIGTMALLIPPISPYTKYTGMIKRAVPYNYPVLIQDDGNMPDIPSHPQDPQSPSLQWLKNLTLFPQIYVLVLKKSKKKNPQNYF</sequence>
<dbReference type="GO" id="GO:0045271">
    <property type="term" value="C:respiratory chain complex I"/>
    <property type="evidence" value="ECO:0007669"/>
    <property type="project" value="InterPro"/>
</dbReference>
<comment type="similarity">
    <text evidence="3">Belongs to the complex I NDUFA3 subunit family.</text>
</comment>
<evidence type="ECO:0000256" key="8">
    <source>
        <dbReference type="ARBA" id="ARBA00022692"/>
    </source>
</evidence>
<dbReference type="Ensembl" id="ENSVURT00010013048.1">
    <property type="protein sequence ID" value="ENSVURP00010011489.1"/>
    <property type="gene ID" value="ENSVURG00010008879.1"/>
</dbReference>
<dbReference type="PANTHER" id="PTHR15221">
    <property type="entry name" value="NADH DEHYDROGENASE [UBIQUINONE] 1 ALPHA SUBCOMPLEX SUBUNIT 3"/>
    <property type="match status" value="1"/>
</dbReference>
<dbReference type="InterPro" id="IPR026626">
    <property type="entry name" value="NDUFA3"/>
</dbReference>
<comment type="subcellular location">
    <subcellularLocation>
        <location evidence="2">Mitochondrion inner membrane</location>
        <topology evidence="2">Single-pass membrane protein</topology>
    </subcellularLocation>
</comment>
<keyword evidence="10" id="KW-0249">Electron transport</keyword>
<evidence type="ECO:0000313" key="19">
    <source>
        <dbReference type="Proteomes" id="UP000314987"/>
    </source>
</evidence>
<keyword evidence="12" id="KW-0007">Acetylation</keyword>
<evidence type="ECO:0000256" key="5">
    <source>
        <dbReference type="ARBA" id="ARBA00016391"/>
    </source>
</evidence>
<keyword evidence="7" id="KW-0679">Respiratory chain</keyword>
<dbReference type="STRING" id="29139.ENSVURP00010011489"/>
<dbReference type="GeneTree" id="ENSGT00390000004322"/>
<evidence type="ECO:0000256" key="16">
    <source>
        <dbReference type="ARBA" id="ARBA00032035"/>
    </source>
</evidence>
<evidence type="ECO:0000256" key="17">
    <source>
        <dbReference type="SAM" id="Phobius"/>
    </source>
</evidence>
<evidence type="ECO:0000256" key="7">
    <source>
        <dbReference type="ARBA" id="ARBA00022660"/>
    </source>
</evidence>
<keyword evidence="6" id="KW-0813">Transport</keyword>
<keyword evidence="14 17" id="KW-0472">Membrane</keyword>
<accession>A0A4X2KHR3</accession>
<evidence type="ECO:0000256" key="3">
    <source>
        <dbReference type="ARBA" id="ARBA00008253"/>
    </source>
</evidence>
<evidence type="ECO:0000256" key="9">
    <source>
        <dbReference type="ARBA" id="ARBA00022792"/>
    </source>
</evidence>
<protein>
    <recommendedName>
        <fullName evidence="5">NADH dehydrogenase [ubiquinone] 1 alpha subcomplex subunit 3</fullName>
    </recommendedName>
    <alternativeName>
        <fullName evidence="15">Complex I-B9</fullName>
    </alternativeName>
    <alternativeName>
        <fullName evidence="16">NADH-ubiquinone oxidoreductase B9 subunit</fullName>
    </alternativeName>
</protein>
<keyword evidence="8 17" id="KW-0812">Transmembrane</keyword>
<dbReference type="OMA" id="TNTIMAE"/>
<evidence type="ECO:0000256" key="10">
    <source>
        <dbReference type="ARBA" id="ARBA00022982"/>
    </source>
</evidence>
<keyword evidence="11 17" id="KW-1133">Transmembrane helix</keyword>
<evidence type="ECO:0000256" key="12">
    <source>
        <dbReference type="ARBA" id="ARBA00022990"/>
    </source>
</evidence>
<keyword evidence="19" id="KW-1185">Reference proteome</keyword>
<reference evidence="18" key="2">
    <citation type="submission" date="2025-08" db="UniProtKB">
        <authorList>
            <consortium name="Ensembl"/>
        </authorList>
    </citation>
    <scope>IDENTIFICATION</scope>
</reference>
<dbReference type="AlphaFoldDB" id="A0A4X2KHR3"/>
<evidence type="ECO:0000256" key="6">
    <source>
        <dbReference type="ARBA" id="ARBA00022448"/>
    </source>
</evidence>
<evidence type="ECO:0000256" key="13">
    <source>
        <dbReference type="ARBA" id="ARBA00023128"/>
    </source>
</evidence>
<evidence type="ECO:0000313" key="18">
    <source>
        <dbReference type="Ensembl" id="ENSVURP00010011489.1"/>
    </source>
</evidence>
<evidence type="ECO:0000256" key="11">
    <source>
        <dbReference type="ARBA" id="ARBA00022989"/>
    </source>
</evidence>
<evidence type="ECO:0000256" key="2">
    <source>
        <dbReference type="ARBA" id="ARBA00004434"/>
    </source>
</evidence>
<keyword evidence="9" id="KW-0999">Mitochondrion inner membrane</keyword>
<evidence type="ECO:0000256" key="4">
    <source>
        <dbReference type="ARBA" id="ARBA00011533"/>
    </source>
</evidence>
<evidence type="ECO:0000256" key="1">
    <source>
        <dbReference type="ARBA" id="ARBA00003195"/>
    </source>
</evidence>
<dbReference type="PANTHER" id="PTHR15221:SF0">
    <property type="entry name" value="NADH DEHYDROGENASE [UBIQUINONE] 1 ALPHA SUBCOMPLEX SUBUNIT 3"/>
    <property type="match status" value="1"/>
</dbReference>
<keyword evidence="13" id="KW-0496">Mitochondrion</keyword>
<dbReference type="Pfam" id="PF14987">
    <property type="entry name" value="NADHdh_A3"/>
    <property type="match status" value="1"/>
</dbReference>
<comment type="subunit">
    <text evidence="4">Complex I is composed of 45 different subunits.</text>
</comment>
<reference evidence="18" key="3">
    <citation type="submission" date="2025-09" db="UniProtKB">
        <authorList>
            <consortium name="Ensembl"/>
        </authorList>
    </citation>
    <scope>IDENTIFICATION</scope>
</reference>
<evidence type="ECO:0000256" key="15">
    <source>
        <dbReference type="ARBA" id="ARBA00031425"/>
    </source>
</evidence>